<dbReference type="InterPro" id="IPR019108">
    <property type="entry name" value="Caa3_assmbl_CtaG-rel"/>
</dbReference>
<feature type="transmembrane region" description="Helical" evidence="6">
    <location>
        <begin position="441"/>
        <end position="461"/>
    </location>
</feature>
<evidence type="ECO:0000256" key="1">
    <source>
        <dbReference type="ARBA" id="ARBA00004651"/>
    </source>
</evidence>
<feature type="transmembrane region" description="Helical" evidence="6">
    <location>
        <begin position="555"/>
        <end position="582"/>
    </location>
</feature>
<accession>A0A142NQZ8</accession>
<evidence type="ECO:0000256" key="2">
    <source>
        <dbReference type="ARBA" id="ARBA00022475"/>
    </source>
</evidence>
<keyword evidence="2" id="KW-1003">Cell membrane</keyword>
<keyword evidence="4 6" id="KW-1133">Transmembrane helix</keyword>
<feature type="transmembrane region" description="Helical" evidence="6">
    <location>
        <begin position="109"/>
        <end position="127"/>
    </location>
</feature>
<feature type="transmembrane region" description="Helical" evidence="6">
    <location>
        <begin position="602"/>
        <end position="623"/>
    </location>
</feature>
<feature type="transmembrane region" description="Helical" evidence="6">
    <location>
        <begin position="371"/>
        <end position="391"/>
    </location>
</feature>
<dbReference type="Proteomes" id="UP000075950">
    <property type="component" value="Chromosome"/>
</dbReference>
<reference evidence="8" key="1">
    <citation type="submission" date="2016-03" db="EMBL/GenBank/DDBJ databases">
        <authorList>
            <person name="Ploux O."/>
        </authorList>
    </citation>
    <scope>NUCLEOTIDE SEQUENCE [LARGE SCALE GENOMIC DNA]</scope>
    <source>
        <strain evidence="8">BS258</strain>
    </source>
</reference>
<feature type="transmembrane region" description="Helical" evidence="6">
    <location>
        <begin position="216"/>
        <end position="235"/>
    </location>
</feature>
<feature type="transmembrane region" description="Helical" evidence="6">
    <location>
        <begin position="287"/>
        <end position="305"/>
    </location>
</feature>
<feature type="transmembrane region" description="Helical" evidence="6">
    <location>
        <begin position="524"/>
        <end position="543"/>
    </location>
</feature>
<dbReference type="GO" id="GO:0005886">
    <property type="term" value="C:plasma membrane"/>
    <property type="evidence" value="ECO:0007669"/>
    <property type="project" value="UniProtKB-SubCell"/>
</dbReference>
<evidence type="ECO:0008006" key="9">
    <source>
        <dbReference type="Google" id="ProtNLM"/>
    </source>
</evidence>
<keyword evidence="3 6" id="KW-0812">Transmembrane</keyword>
<dbReference type="EMBL" id="CP014869">
    <property type="protein sequence ID" value="AMT94779.1"/>
    <property type="molecule type" value="Genomic_DNA"/>
</dbReference>
<evidence type="ECO:0000256" key="6">
    <source>
        <dbReference type="SAM" id="Phobius"/>
    </source>
</evidence>
<gene>
    <name evidence="7" type="ORF">A2T55_14340</name>
</gene>
<comment type="subcellular location">
    <subcellularLocation>
        <location evidence="1">Cell membrane</location>
        <topology evidence="1">Multi-pass membrane protein</topology>
    </subcellularLocation>
</comment>
<evidence type="ECO:0000313" key="7">
    <source>
        <dbReference type="EMBL" id="AMT94779.1"/>
    </source>
</evidence>
<evidence type="ECO:0000313" key="8">
    <source>
        <dbReference type="Proteomes" id="UP000075950"/>
    </source>
</evidence>
<proteinExistence type="predicted"/>
<evidence type="ECO:0000256" key="4">
    <source>
        <dbReference type="ARBA" id="ARBA00022989"/>
    </source>
</evidence>
<feature type="transmembrane region" description="Helical" evidence="6">
    <location>
        <begin position="403"/>
        <end position="421"/>
    </location>
</feature>
<feature type="transmembrane region" description="Helical" evidence="6">
    <location>
        <begin position="21"/>
        <end position="44"/>
    </location>
</feature>
<dbReference type="RefSeq" id="WP_062862343.1">
    <property type="nucleotide sequence ID" value="NZ_CP014869.1"/>
</dbReference>
<evidence type="ECO:0000256" key="5">
    <source>
        <dbReference type="ARBA" id="ARBA00023136"/>
    </source>
</evidence>
<feature type="transmembrane region" description="Helical" evidence="6">
    <location>
        <begin position="255"/>
        <end position="275"/>
    </location>
</feature>
<feature type="transmembrane region" description="Helical" evidence="6">
    <location>
        <begin position="317"/>
        <end position="334"/>
    </location>
</feature>
<name>A0A142NQZ8_BRELN</name>
<dbReference type="KEGG" id="bly:A2T55_14340"/>
<protein>
    <recommendedName>
        <fullName evidence="9">Copper resistance protein D</fullName>
    </recommendedName>
</protein>
<feature type="transmembrane region" description="Helical" evidence="6">
    <location>
        <begin position="64"/>
        <end position="88"/>
    </location>
</feature>
<organism evidence="7 8">
    <name type="scientific">Brevibacterium linens</name>
    <dbReference type="NCBI Taxonomy" id="1703"/>
    <lineage>
        <taxon>Bacteria</taxon>
        <taxon>Bacillati</taxon>
        <taxon>Actinomycetota</taxon>
        <taxon>Actinomycetes</taxon>
        <taxon>Micrococcales</taxon>
        <taxon>Brevibacteriaceae</taxon>
        <taxon>Brevibacterium</taxon>
    </lineage>
</organism>
<sequence length="678" mass="73673">MMEKTSPPSDATVRDLKFQKTPAAVIIAAATAISISVTTATGLLAGPEVYLSIAREYPGRGMVAGVAILRSIHEVFSILTLGLLATVLMFDSRDRSLGRSTVSRTARSLLQICSAIWASAVLSLVVVDGLNTNGLSLPALEVPQQLWFAMTATPYSAAWLIVFAAAFLIFVISLLSESWTAHVAALWFGLIAILAPVVIAQVLVGPNHDLGVDAAVIQTPVSAFVLGLLAAGVLLESMHSRSRVLHRLVRSRLLWIGVFFIIASDVVITVFKLSGSGLTESTTGWQIVARWVAFVGVCIASGAVASKHGGRWARTTLVVGIATWAAVTASMALVPSPNYFVPNDPVAAVLGYVVEEAPDAIVLLTNWRVNLLFSVLAVTAIVAYAYGVLRLKRRGDVWPVSRTISWLIGWSILLILLNSGLGKYSPADFGIHMVVHMTLNMLIPAFLVVGGPITLMLRALAGTGAAGKRIHRRVNQLLHSRGARFMMHPLFVFTVYIASYYVLYLTPLFSGLIRYHWGHQLMNVHFLIVGYMFFSLVVGVDRVPFQLPQIGKLGYVLAAMPFHAFFGIVLMMSSTPVALNFYRTLDLDWLDIEAQQYFGGGIAWAGGELPLLGVVVVLGIQWARQDKQEAKRFDRHEDAGLSDEFTAYNAMLQRLATRDGKVTATGKSSEEEVTNREK</sequence>
<keyword evidence="5 6" id="KW-0472">Membrane</keyword>
<feature type="transmembrane region" description="Helical" evidence="6">
    <location>
        <begin position="482"/>
        <end position="504"/>
    </location>
</feature>
<dbReference type="AlphaFoldDB" id="A0A142NQZ8"/>
<dbReference type="Pfam" id="PF09678">
    <property type="entry name" value="Caa3_CtaG"/>
    <property type="match status" value="1"/>
</dbReference>
<evidence type="ECO:0000256" key="3">
    <source>
        <dbReference type="ARBA" id="ARBA00022692"/>
    </source>
</evidence>
<feature type="transmembrane region" description="Helical" evidence="6">
    <location>
        <begin position="184"/>
        <end position="204"/>
    </location>
</feature>
<feature type="transmembrane region" description="Helical" evidence="6">
    <location>
        <begin position="147"/>
        <end position="172"/>
    </location>
</feature>